<gene>
    <name evidence="1" type="ORF">SI8410_03004078</name>
</gene>
<proteinExistence type="predicted"/>
<evidence type="ECO:0000313" key="1">
    <source>
        <dbReference type="EMBL" id="CAA7393314.1"/>
    </source>
</evidence>
<dbReference type="Proteomes" id="UP000663760">
    <property type="component" value="Chromosome 3"/>
</dbReference>
<dbReference type="AlphaFoldDB" id="A0A7I8K6P7"/>
<organism evidence="1 2">
    <name type="scientific">Spirodela intermedia</name>
    <name type="common">Intermediate duckweed</name>
    <dbReference type="NCBI Taxonomy" id="51605"/>
    <lineage>
        <taxon>Eukaryota</taxon>
        <taxon>Viridiplantae</taxon>
        <taxon>Streptophyta</taxon>
        <taxon>Embryophyta</taxon>
        <taxon>Tracheophyta</taxon>
        <taxon>Spermatophyta</taxon>
        <taxon>Magnoliopsida</taxon>
        <taxon>Liliopsida</taxon>
        <taxon>Araceae</taxon>
        <taxon>Lemnoideae</taxon>
        <taxon>Spirodela</taxon>
    </lineage>
</organism>
<protein>
    <submittedName>
        <fullName evidence="1">Uncharacterized protein</fullName>
    </submittedName>
</protein>
<keyword evidence="2" id="KW-1185">Reference proteome</keyword>
<evidence type="ECO:0000313" key="2">
    <source>
        <dbReference type="Proteomes" id="UP000663760"/>
    </source>
</evidence>
<sequence>MRSRILRRATYQFSEARAGWESDRNWLGVRVVDPALLVPAGSLHSAFSVLPLCGSGDRLPGLLLVVRKFCDSESPVSICLLFAALVLPVRASL</sequence>
<accession>A0A7I8K6P7</accession>
<reference evidence="1" key="1">
    <citation type="submission" date="2020-02" db="EMBL/GenBank/DDBJ databases">
        <authorList>
            <person name="Scholz U."/>
            <person name="Mascher M."/>
            <person name="Fiebig A."/>
        </authorList>
    </citation>
    <scope>NUCLEOTIDE SEQUENCE</scope>
</reference>
<name>A0A7I8K6P7_SPIIN</name>
<dbReference type="EMBL" id="LR746266">
    <property type="protein sequence ID" value="CAA7393314.1"/>
    <property type="molecule type" value="Genomic_DNA"/>
</dbReference>